<dbReference type="GO" id="GO:0005829">
    <property type="term" value="C:cytosol"/>
    <property type="evidence" value="ECO:0007669"/>
    <property type="project" value="TreeGrafter"/>
</dbReference>
<feature type="domain" description="OmpR/PhoB-type" evidence="9">
    <location>
        <begin position="125"/>
        <end position="225"/>
    </location>
</feature>
<dbReference type="SMART" id="SM00862">
    <property type="entry name" value="Trans_reg_C"/>
    <property type="match status" value="1"/>
</dbReference>
<dbReference type="STRING" id="929556.Solca_0530"/>
<keyword evidence="5" id="KW-0804">Transcription</keyword>
<dbReference type="InterPro" id="IPR001867">
    <property type="entry name" value="OmpR/PhoB-type_DNA-bd"/>
</dbReference>
<protein>
    <submittedName>
        <fullName evidence="10">Response regulator with CheY-like receiver domain and winged-helix DNA-binding domain</fullName>
    </submittedName>
</protein>
<gene>
    <name evidence="10" type="ordered locus">Solca_0530</name>
</gene>
<evidence type="ECO:0000256" key="7">
    <source>
        <dbReference type="PROSITE-ProRule" id="PRU01091"/>
    </source>
</evidence>
<reference evidence="10" key="1">
    <citation type="submission" date="2012-02" db="EMBL/GenBank/DDBJ databases">
        <title>The complete genome of Solitalea canadensis DSM 3403.</title>
        <authorList>
            <consortium name="US DOE Joint Genome Institute (JGI-PGF)"/>
            <person name="Lucas S."/>
            <person name="Copeland A."/>
            <person name="Lapidus A."/>
            <person name="Glavina del Rio T."/>
            <person name="Dalin E."/>
            <person name="Tice H."/>
            <person name="Bruce D."/>
            <person name="Goodwin L."/>
            <person name="Pitluck S."/>
            <person name="Peters L."/>
            <person name="Ovchinnikova G."/>
            <person name="Lu M."/>
            <person name="Kyrpides N."/>
            <person name="Mavromatis K."/>
            <person name="Ivanova N."/>
            <person name="Brettin T."/>
            <person name="Detter J.C."/>
            <person name="Han C."/>
            <person name="Larimer F."/>
            <person name="Land M."/>
            <person name="Hauser L."/>
            <person name="Markowitz V."/>
            <person name="Cheng J.-F."/>
            <person name="Hugenholtz P."/>
            <person name="Woyke T."/>
            <person name="Wu D."/>
            <person name="Spring S."/>
            <person name="Schroeder M."/>
            <person name="Kopitz M."/>
            <person name="Brambilla E."/>
            <person name="Klenk H.-P."/>
            <person name="Eisen J.A."/>
        </authorList>
    </citation>
    <scope>NUCLEOTIDE SEQUENCE</scope>
    <source>
        <strain evidence="10">DSM 3403</strain>
    </source>
</reference>
<evidence type="ECO:0000256" key="2">
    <source>
        <dbReference type="ARBA" id="ARBA00023012"/>
    </source>
</evidence>
<feature type="DNA-binding region" description="OmpR/PhoB-type" evidence="7">
    <location>
        <begin position="125"/>
        <end position="225"/>
    </location>
</feature>
<dbReference type="GO" id="GO:0006355">
    <property type="term" value="P:regulation of DNA-templated transcription"/>
    <property type="evidence" value="ECO:0007669"/>
    <property type="project" value="InterPro"/>
</dbReference>
<dbReference type="PROSITE" id="PS51755">
    <property type="entry name" value="OMPR_PHOB"/>
    <property type="match status" value="1"/>
</dbReference>
<dbReference type="SUPFAM" id="SSF52172">
    <property type="entry name" value="CheY-like"/>
    <property type="match status" value="1"/>
</dbReference>
<dbReference type="InterPro" id="IPR001789">
    <property type="entry name" value="Sig_transdc_resp-reg_receiver"/>
</dbReference>
<evidence type="ECO:0000256" key="6">
    <source>
        <dbReference type="PROSITE-ProRule" id="PRU00169"/>
    </source>
</evidence>
<dbReference type="InterPro" id="IPR011006">
    <property type="entry name" value="CheY-like_superfamily"/>
</dbReference>
<organism evidence="10 11">
    <name type="scientific">Solitalea canadensis (strain ATCC 29591 / DSM 3403 / JCM 21819 / LMG 8368 / NBRC 15130 / NCIMB 12057 / USAM 9D)</name>
    <name type="common">Flexibacter canadensis</name>
    <dbReference type="NCBI Taxonomy" id="929556"/>
    <lineage>
        <taxon>Bacteria</taxon>
        <taxon>Pseudomonadati</taxon>
        <taxon>Bacteroidota</taxon>
        <taxon>Sphingobacteriia</taxon>
        <taxon>Sphingobacteriales</taxon>
        <taxon>Sphingobacteriaceae</taxon>
        <taxon>Solitalea</taxon>
    </lineage>
</organism>
<evidence type="ECO:0000313" key="11">
    <source>
        <dbReference type="Proteomes" id="UP000007590"/>
    </source>
</evidence>
<dbReference type="Pfam" id="PF00486">
    <property type="entry name" value="Trans_reg_C"/>
    <property type="match status" value="1"/>
</dbReference>
<dbReference type="HOGENOM" id="CLU_000445_30_1_10"/>
<dbReference type="eggNOG" id="COG0745">
    <property type="taxonomic scope" value="Bacteria"/>
</dbReference>
<proteinExistence type="predicted"/>
<sequence>MNVLIIEDRYSLSDEIAKFLKYEGFLCDLAYNKREAAEKLFVNTYDFVLLDLGLPDGDGLDLLKEFRQLPNREDAIIVLTARGATEDKVKGLNLGADDYLGKPFDLSELHSRMHAILRRKHRLVKNDINLHGFVIDIQNREVSFKDSKINLTKKEFDILNFLVLNKNRVISRLQLTEHVWGDVLEINSDSNFVDVHVKNLRKKLQAHTPIDWFETVRSIGYKINN</sequence>
<evidence type="ECO:0000256" key="3">
    <source>
        <dbReference type="ARBA" id="ARBA00023015"/>
    </source>
</evidence>
<keyword evidence="2" id="KW-0902">Two-component regulatory system</keyword>
<dbReference type="EMBL" id="CP003349">
    <property type="protein sequence ID" value="AFD05660.1"/>
    <property type="molecule type" value="Genomic_DNA"/>
</dbReference>
<feature type="modified residue" description="4-aspartylphosphate" evidence="6">
    <location>
        <position position="51"/>
    </location>
</feature>
<dbReference type="InterPro" id="IPR039420">
    <property type="entry name" value="WalR-like"/>
</dbReference>
<dbReference type="PANTHER" id="PTHR48111">
    <property type="entry name" value="REGULATOR OF RPOS"/>
    <property type="match status" value="1"/>
</dbReference>
<dbReference type="PROSITE" id="PS50110">
    <property type="entry name" value="RESPONSE_REGULATORY"/>
    <property type="match status" value="1"/>
</dbReference>
<dbReference type="AlphaFoldDB" id="H8KXY4"/>
<dbReference type="GO" id="GO:0032993">
    <property type="term" value="C:protein-DNA complex"/>
    <property type="evidence" value="ECO:0007669"/>
    <property type="project" value="TreeGrafter"/>
</dbReference>
<keyword evidence="3" id="KW-0805">Transcription regulation</keyword>
<dbReference type="GO" id="GO:0000156">
    <property type="term" value="F:phosphorelay response regulator activity"/>
    <property type="evidence" value="ECO:0007669"/>
    <property type="project" value="TreeGrafter"/>
</dbReference>
<dbReference type="SMART" id="SM00448">
    <property type="entry name" value="REC"/>
    <property type="match status" value="1"/>
</dbReference>
<keyword evidence="4 7" id="KW-0238">DNA-binding</keyword>
<keyword evidence="1 6" id="KW-0597">Phosphoprotein</keyword>
<name>H8KXY4_SOLCM</name>
<feature type="domain" description="Response regulatory" evidence="8">
    <location>
        <begin position="2"/>
        <end position="117"/>
    </location>
</feature>
<dbReference type="InterPro" id="IPR036388">
    <property type="entry name" value="WH-like_DNA-bd_sf"/>
</dbReference>
<dbReference type="CDD" id="cd00383">
    <property type="entry name" value="trans_reg_C"/>
    <property type="match status" value="1"/>
</dbReference>
<dbReference type="Gene3D" id="6.10.250.690">
    <property type="match status" value="1"/>
</dbReference>
<keyword evidence="11" id="KW-1185">Reference proteome</keyword>
<dbReference type="Gene3D" id="1.10.10.10">
    <property type="entry name" value="Winged helix-like DNA-binding domain superfamily/Winged helix DNA-binding domain"/>
    <property type="match status" value="1"/>
</dbReference>
<evidence type="ECO:0000259" key="9">
    <source>
        <dbReference type="PROSITE" id="PS51755"/>
    </source>
</evidence>
<accession>H8KXY4</accession>
<evidence type="ECO:0000259" key="8">
    <source>
        <dbReference type="PROSITE" id="PS50110"/>
    </source>
</evidence>
<dbReference type="GO" id="GO:0000976">
    <property type="term" value="F:transcription cis-regulatory region binding"/>
    <property type="evidence" value="ECO:0007669"/>
    <property type="project" value="TreeGrafter"/>
</dbReference>
<dbReference type="Pfam" id="PF00072">
    <property type="entry name" value="Response_reg"/>
    <property type="match status" value="1"/>
</dbReference>
<dbReference type="OrthoDB" id="9790442at2"/>
<evidence type="ECO:0000256" key="1">
    <source>
        <dbReference type="ARBA" id="ARBA00022553"/>
    </source>
</evidence>
<dbReference type="PANTHER" id="PTHR48111:SF22">
    <property type="entry name" value="REGULATOR OF RPOS"/>
    <property type="match status" value="1"/>
</dbReference>
<dbReference type="Gene3D" id="3.40.50.2300">
    <property type="match status" value="1"/>
</dbReference>
<evidence type="ECO:0000256" key="5">
    <source>
        <dbReference type="ARBA" id="ARBA00023163"/>
    </source>
</evidence>
<evidence type="ECO:0000256" key="4">
    <source>
        <dbReference type="ARBA" id="ARBA00023125"/>
    </source>
</evidence>
<evidence type="ECO:0000313" key="10">
    <source>
        <dbReference type="EMBL" id="AFD05660.1"/>
    </source>
</evidence>
<dbReference type="RefSeq" id="WP_014678888.1">
    <property type="nucleotide sequence ID" value="NC_017770.1"/>
</dbReference>
<dbReference type="KEGG" id="scn:Solca_0530"/>
<dbReference type="Proteomes" id="UP000007590">
    <property type="component" value="Chromosome"/>
</dbReference>